<feature type="transmembrane region" description="Helical" evidence="2">
    <location>
        <begin position="12"/>
        <end position="31"/>
    </location>
</feature>
<dbReference type="KEGG" id="acob:P0Y56_14665"/>
<comment type="similarity">
    <text evidence="1">Belongs to the sodium:galactoside symporter (TC 2.A.2) family.</text>
</comment>
<feature type="transmembrane region" description="Helical" evidence="2">
    <location>
        <begin position="262"/>
        <end position="282"/>
    </location>
</feature>
<sequence length="450" mass="47950">MTASLPLSGWKLARFSAIAFPAYAATLPLAVNLPAIFARDFGLSLGTIGAVFLAGSLWGTLLDPLIGALSDRTRSRFGRRKPWIAGGSLVFSLAAAFLFFPPFAITPAYLAAVLFAFHLGWTAVQIPFLAWSGEISGQYHQRTRIATYQSVVAASSLFVTLVLPTIADQLRPGDGRLQMALMGALVLATTLPAAVLSLTTFAEDPPLEVPERFSLRQSLTAVFTNPLLLKVLASDFAVTVGQTIRSSLIVFFVTFYMGRPDWAAGLFLFQFVFGILAGPIWLRIGLKLGKHRAAVLGESIQVAINLSLLLVTPERFGLLLALTFAQGLAQGSGNLMLRSIVADVADKHRLETGEERTGLYFSVFSIASKSAGAVAIGIALPLVGWLGFDPKAAANTPEALTGLLYVFALGPTIAHAVSAALLARFPLDEAAHSEIRRRLDAAPAVFAPAE</sequence>
<dbReference type="AlphaFoldDB" id="A0AAJ6BMP0"/>
<feature type="transmembrane region" description="Helical" evidence="2">
    <location>
        <begin position="179"/>
        <end position="202"/>
    </location>
</feature>
<keyword evidence="2" id="KW-0472">Membrane</keyword>
<evidence type="ECO:0000256" key="2">
    <source>
        <dbReference type="SAM" id="Phobius"/>
    </source>
</evidence>
<feature type="transmembrane region" description="Helical" evidence="2">
    <location>
        <begin position="109"/>
        <end position="133"/>
    </location>
</feature>
<protein>
    <submittedName>
        <fullName evidence="3">MFS transporter</fullName>
    </submittedName>
</protein>
<dbReference type="Gene3D" id="1.20.1250.20">
    <property type="entry name" value="MFS general substrate transporter like domains"/>
    <property type="match status" value="2"/>
</dbReference>
<evidence type="ECO:0000313" key="3">
    <source>
        <dbReference type="EMBL" id="WEK46237.1"/>
    </source>
</evidence>
<feature type="transmembrane region" description="Helical" evidence="2">
    <location>
        <begin position="403"/>
        <end position="427"/>
    </location>
</feature>
<feature type="transmembrane region" description="Helical" evidence="2">
    <location>
        <begin position="43"/>
        <end position="62"/>
    </location>
</feature>
<dbReference type="EMBL" id="CP119316">
    <property type="protein sequence ID" value="WEK46237.1"/>
    <property type="molecule type" value="Genomic_DNA"/>
</dbReference>
<keyword evidence="2" id="KW-1133">Transmembrane helix</keyword>
<dbReference type="GO" id="GO:0005886">
    <property type="term" value="C:plasma membrane"/>
    <property type="evidence" value="ECO:0007669"/>
    <property type="project" value="TreeGrafter"/>
</dbReference>
<proteinExistence type="inferred from homology"/>
<name>A0AAJ6BMP0_9SPHN</name>
<accession>A0AAJ6BMP0</accession>
<dbReference type="PANTHER" id="PTHR11328">
    <property type="entry name" value="MAJOR FACILITATOR SUPERFAMILY DOMAIN-CONTAINING PROTEIN"/>
    <property type="match status" value="1"/>
</dbReference>
<dbReference type="GO" id="GO:0015293">
    <property type="term" value="F:symporter activity"/>
    <property type="evidence" value="ECO:0007669"/>
    <property type="project" value="InterPro"/>
</dbReference>
<reference evidence="3" key="1">
    <citation type="submission" date="2023-03" db="EMBL/GenBank/DDBJ databases">
        <title>Andean soil-derived lignocellulolytic bacterial consortium as a source of novel taxa and putative plastic-active enzymes.</title>
        <authorList>
            <person name="Diaz-Garcia L."/>
            <person name="Chuvochina M."/>
            <person name="Feuerriegel G."/>
            <person name="Bunk B."/>
            <person name="Sproer C."/>
            <person name="Streit W.R."/>
            <person name="Rodriguez L.M."/>
            <person name="Overmann J."/>
            <person name="Jimenez D.J."/>
        </authorList>
    </citation>
    <scope>NUCLEOTIDE SEQUENCE</scope>
    <source>
        <strain evidence="3">MAG 26</strain>
    </source>
</reference>
<evidence type="ECO:0000313" key="4">
    <source>
        <dbReference type="Proteomes" id="UP001218362"/>
    </source>
</evidence>
<dbReference type="InterPro" id="IPR036259">
    <property type="entry name" value="MFS_trans_sf"/>
</dbReference>
<feature type="transmembrane region" description="Helical" evidence="2">
    <location>
        <begin position="236"/>
        <end position="256"/>
    </location>
</feature>
<feature type="transmembrane region" description="Helical" evidence="2">
    <location>
        <begin position="145"/>
        <end position="167"/>
    </location>
</feature>
<dbReference type="Pfam" id="PF13347">
    <property type="entry name" value="MFS_2"/>
    <property type="match status" value="1"/>
</dbReference>
<organism evidence="3 4">
    <name type="scientific">Candidatus Andeanibacterium colombiense</name>
    <dbReference type="NCBI Taxonomy" id="3121345"/>
    <lineage>
        <taxon>Bacteria</taxon>
        <taxon>Pseudomonadati</taxon>
        <taxon>Pseudomonadota</taxon>
        <taxon>Alphaproteobacteria</taxon>
        <taxon>Sphingomonadales</taxon>
        <taxon>Sphingomonadaceae</taxon>
        <taxon>Candidatus Andeanibacterium</taxon>
    </lineage>
</organism>
<dbReference type="InterPro" id="IPR039672">
    <property type="entry name" value="MFS_2"/>
</dbReference>
<dbReference type="Proteomes" id="UP001218362">
    <property type="component" value="Chromosome"/>
</dbReference>
<dbReference type="PANTHER" id="PTHR11328:SF24">
    <property type="entry name" value="MAJOR FACILITATOR SUPERFAMILY (MFS) PROFILE DOMAIN-CONTAINING PROTEIN"/>
    <property type="match status" value="1"/>
</dbReference>
<gene>
    <name evidence="3" type="ORF">P0Y56_14665</name>
</gene>
<dbReference type="SUPFAM" id="SSF103473">
    <property type="entry name" value="MFS general substrate transporter"/>
    <property type="match status" value="1"/>
</dbReference>
<keyword evidence="2" id="KW-0812">Transmembrane</keyword>
<feature type="transmembrane region" description="Helical" evidence="2">
    <location>
        <begin position="83"/>
        <end position="103"/>
    </location>
</feature>
<evidence type="ECO:0000256" key="1">
    <source>
        <dbReference type="ARBA" id="ARBA00009617"/>
    </source>
</evidence>
<feature type="transmembrane region" description="Helical" evidence="2">
    <location>
        <begin position="358"/>
        <end position="383"/>
    </location>
</feature>
<dbReference type="GO" id="GO:0008643">
    <property type="term" value="P:carbohydrate transport"/>
    <property type="evidence" value="ECO:0007669"/>
    <property type="project" value="InterPro"/>
</dbReference>